<accession>A0ABR8V139</accession>
<reference evidence="1 2" key="1">
    <citation type="submission" date="2020-08" db="EMBL/GenBank/DDBJ databases">
        <title>A Genomic Blueprint of the Chicken Gut Microbiome.</title>
        <authorList>
            <person name="Gilroy R."/>
            <person name="Ravi A."/>
            <person name="Getino M."/>
            <person name="Pursley I."/>
            <person name="Horton D.L."/>
            <person name="Alikhan N.-F."/>
            <person name="Baker D."/>
            <person name="Gharbi K."/>
            <person name="Hall N."/>
            <person name="Watson M."/>
            <person name="Adriaenssens E.M."/>
            <person name="Foster-Nyarko E."/>
            <person name="Jarju S."/>
            <person name="Secka A."/>
            <person name="Antonio M."/>
            <person name="Oren A."/>
            <person name="Chaudhuri R."/>
            <person name="La Ragione R.M."/>
            <person name="Hildebrand F."/>
            <person name="Pallen M.J."/>
        </authorList>
    </citation>
    <scope>NUCLEOTIDE SEQUENCE [LARGE SCALE GENOMIC DNA]</scope>
    <source>
        <strain evidence="1 2">Sa2CUA8</strain>
    </source>
</reference>
<organism evidence="1 2">
    <name type="scientific">Oerskovia gallyi</name>
    <dbReference type="NCBI Taxonomy" id="2762226"/>
    <lineage>
        <taxon>Bacteria</taxon>
        <taxon>Bacillati</taxon>
        <taxon>Actinomycetota</taxon>
        <taxon>Actinomycetes</taxon>
        <taxon>Micrococcales</taxon>
        <taxon>Cellulomonadaceae</taxon>
        <taxon>Oerskovia</taxon>
    </lineage>
</organism>
<sequence length="307" mass="33877">MTLEQDELFASWLEAMHPRLARFEDFITPREWSGGYTRESLVSLERYILDRWPDKKAFIDENDTDFIDGSTRYIGETFLRLAGGGWSIDHDPAFIYTGRPVVRFDTGSPMPVSPVHLMTTILARRTGNVLTRIWDGQAAAVERRREAEGPGWEPVREPVPGLVADRLGSPELDAWVQRVPALVDVVRSRAGVKRSPSLDLSPRSLEVLAQVALEDADAGHLARGTQGAVRAAYVAYLGRVLIGAAGGAWVLMPGPDDHQNPFVGRPFVERTDSDGDRRAALLDGAVEALLTTRSTGTFTRTFGAYTM</sequence>
<dbReference type="RefSeq" id="WP_191790110.1">
    <property type="nucleotide sequence ID" value="NZ_JACSQE010000005.1"/>
</dbReference>
<evidence type="ECO:0000313" key="2">
    <source>
        <dbReference type="Proteomes" id="UP000633601"/>
    </source>
</evidence>
<dbReference type="Proteomes" id="UP000633601">
    <property type="component" value="Unassembled WGS sequence"/>
</dbReference>
<comment type="caution">
    <text evidence="1">The sequence shown here is derived from an EMBL/GenBank/DDBJ whole genome shotgun (WGS) entry which is preliminary data.</text>
</comment>
<dbReference type="EMBL" id="JACSQE010000005">
    <property type="protein sequence ID" value="MBD7998400.1"/>
    <property type="molecule type" value="Genomic_DNA"/>
</dbReference>
<keyword evidence="2" id="KW-1185">Reference proteome</keyword>
<name>A0ABR8V139_9CELL</name>
<evidence type="ECO:0000313" key="1">
    <source>
        <dbReference type="EMBL" id="MBD7998400.1"/>
    </source>
</evidence>
<gene>
    <name evidence="1" type="ORF">H9640_07540</name>
</gene>
<proteinExistence type="predicted"/>
<protein>
    <submittedName>
        <fullName evidence="1">Uncharacterized protein</fullName>
    </submittedName>
</protein>